<dbReference type="AlphaFoldDB" id="A0A1X2G9T4"/>
<dbReference type="GO" id="GO:0017057">
    <property type="term" value="F:6-phosphogluconolactonase activity"/>
    <property type="evidence" value="ECO:0007669"/>
    <property type="project" value="TreeGrafter"/>
</dbReference>
<dbReference type="PANTHER" id="PTHR30344">
    <property type="entry name" value="6-PHOSPHOGLUCONOLACTONASE-RELATED"/>
    <property type="match status" value="1"/>
</dbReference>
<name>A0A1X2G9T4_9FUNG</name>
<comment type="similarity">
    <text evidence="1">Belongs to the cycloisomerase 2 family.</text>
</comment>
<dbReference type="PANTHER" id="PTHR30344:SF1">
    <property type="entry name" value="6-PHOSPHOGLUCONOLACTONASE"/>
    <property type="match status" value="1"/>
</dbReference>
<dbReference type="InterPro" id="IPR011048">
    <property type="entry name" value="Haem_d1_sf"/>
</dbReference>
<dbReference type="Pfam" id="PF10282">
    <property type="entry name" value="Lactonase"/>
    <property type="match status" value="1"/>
</dbReference>
<sequence length="369" mass="40904">MTHPVYVSGYTKESGKGIYLYDFDANTGDLLNGKLVAECENPSFLALHPSSQQLISVNETDSYQDRHGTGFISAYRRDEQTGMLSLVNTKASEGSEPCHATIWGHYVFVANYTGGTTSLFSLSSNEGLSDPCSVIDHAKQGLKPTMGVPDRQEAPHCHAVDLDHVERRKVIVMDLGCDLATLYSFDAHADQELGTMHLDVTNTQHFQFPKGTGPRHIAFAPNMRSFAYVMGELTNELFMLELDLLQNKFHLVQRISALPPDVTPTRDMLGAEITVAPNGRYLYTTIRGHDSVSVFYIDDRTGKLSFVQNVSTHGKHPRHFTIDPTGTYLLVGNQHSNNIAVFSIENGTGHLTFVKAIDHPEPACIQFWT</sequence>
<dbReference type="OrthoDB" id="9972196at2759"/>
<dbReference type="InterPro" id="IPR050282">
    <property type="entry name" value="Cycloisomerase_2"/>
</dbReference>
<evidence type="ECO:0000313" key="2">
    <source>
        <dbReference type="EMBL" id="ORX48587.1"/>
    </source>
</evidence>
<evidence type="ECO:0000313" key="3">
    <source>
        <dbReference type="Proteomes" id="UP000242146"/>
    </source>
</evidence>
<dbReference type="SUPFAM" id="SSF51004">
    <property type="entry name" value="C-terminal (heme d1) domain of cytochrome cd1-nitrite reductase"/>
    <property type="match status" value="1"/>
</dbReference>
<dbReference type="Gene3D" id="2.130.10.10">
    <property type="entry name" value="YVTN repeat-like/Quinoprotein amine dehydrogenase"/>
    <property type="match status" value="1"/>
</dbReference>
<dbReference type="EMBL" id="MCGT01000029">
    <property type="protein sequence ID" value="ORX48587.1"/>
    <property type="molecule type" value="Genomic_DNA"/>
</dbReference>
<dbReference type="GO" id="GO:0016853">
    <property type="term" value="F:isomerase activity"/>
    <property type="evidence" value="ECO:0007669"/>
    <property type="project" value="UniProtKB-KW"/>
</dbReference>
<evidence type="ECO:0000256" key="1">
    <source>
        <dbReference type="ARBA" id="ARBA00005564"/>
    </source>
</evidence>
<dbReference type="Proteomes" id="UP000242146">
    <property type="component" value="Unassembled WGS sequence"/>
</dbReference>
<accession>A0A1X2G9T4</accession>
<organism evidence="2 3">
    <name type="scientific">Hesseltinella vesiculosa</name>
    <dbReference type="NCBI Taxonomy" id="101127"/>
    <lineage>
        <taxon>Eukaryota</taxon>
        <taxon>Fungi</taxon>
        <taxon>Fungi incertae sedis</taxon>
        <taxon>Mucoromycota</taxon>
        <taxon>Mucoromycotina</taxon>
        <taxon>Mucoromycetes</taxon>
        <taxon>Mucorales</taxon>
        <taxon>Cunninghamellaceae</taxon>
        <taxon>Hesseltinella</taxon>
    </lineage>
</organism>
<keyword evidence="2" id="KW-0413">Isomerase</keyword>
<protein>
    <submittedName>
        <fullName evidence="2">Putative isomerase YbhE</fullName>
    </submittedName>
</protein>
<gene>
    <name evidence="2" type="ORF">DM01DRAFT_1118056</name>
</gene>
<dbReference type="InterPro" id="IPR015943">
    <property type="entry name" value="WD40/YVTN_repeat-like_dom_sf"/>
</dbReference>
<dbReference type="STRING" id="101127.A0A1X2G9T4"/>
<comment type="caution">
    <text evidence="2">The sequence shown here is derived from an EMBL/GenBank/DDBJ whole genome shotgun (WGS) entry which is preliminary data.</text>
</comment>
<reference evidence="2 3" key="1">
    <citation type="submission" date="2016-07" db="EMBL/GenBank/DDBJ databases">
        <title>Pervasive Adenine N6-methylation of Active Genes in Fungi.</title>
        <authorList>
            <consortium name="DOE Joint Genome Institute"/>
            <person name="Mondo S.J."/>
            <person name="Dannebaum R.O."/>
            <person name="Kuo R.C."/>
            <person name="Labutti K."/>
            <person name="Haridas S."/>
            <person name="Kuo A."/>
            <person name="Salamov A."/>
            <person name="Ahrendt S.R."/>
            <person name="Lipzen A."/>
            <person name="Sullivan W."/>
            <person name="Andreopoulos W.B."/>
            <person name="Clum A."/>
            <person name="Lindquist E."/>
            <person name="Daum C."/>
            <person name="Ramamoorthy G.K."/>
            <person name="Gryganskyi A."/>
            <person name="Culley D."/>
            <person name="Magnuson J.K."/>
            <person name="James T.Y."/>
            <person name="O'Malley M.A."/>
            <person name="Stajich J.E."/>
            <person name="Spatafora J.W."/>
            <person name="Visel A."/>
            <person name="Grigoriev I.V."/>
        </authorList>
    </citation>
    <scope>NUCLEOTIDE SEQUENCE [LARGE SCALE GENOMIC DNA]</scope>
    <source>
        <strain evidence="2 3">NRRL 3301</strain>
    </source>
</reference>
<proteinExistence type="inferred from homology"/>
<keyword evidence="3" id="KW-1185">Reference proteome</keyword>
<dbReference type="InterPro" id="IPR019405">
    <property type="entry name" value="Lactonase_7-beta_prop"/>
</dbReference>